<accession>A0ABW0QV73</accession>
<keyword evidence="1" id="KW-0808">Transferase</keyword>
<dbReference type="Gene3D" id="3.40.50.300">
    <property type="entry name" value="P-loop containing nucleotide triphosphate hydrolases"/>
    <property type="match status" value="1"/>
</dbReference>
<dbReference type="Proteomes" id="UP001596114">
    <property type="component" value="Unassembled WGS sequence"/>
</dbReference>
<dbReference type="EMBL" id="JBHSNF010000003">
    <property type="protein sequence ID" value="MFC5526749.1"/>
    <property type="molecule type" value="Genomic_DNA"/>
</dbReference>
<reference evidence="4" key="1">
    <citation type="journal article" date="2019" name="Int. J. Syst. Evol. Microbiol.">
        <title>The Global Catalogue of Microorganisms (GCM) 10K type strain sequencing project: providing services to taxonomists for standard genome sequencing and annotation.</title>
        <authorList>
            <consortium name="The Broad Institute Genomics Platform"/>
            <consortium name="The Broad Institute Genome Sequencing Center for Infectious Disease"/>
            <person name="Wu L."/>
            <person name="Ma J."/>
        </authorList>
    </citation>
    <scope>NUCLEOTIDE SEQUENCE [LARGE SCALE GENOMIC DNA]</scope>
    <source>
        <strain evidence="4">CGMCC 1.16619</strain>
    </source>
</reference>
<name>A0ABW0QV73_9GAMM</name>
<sequence>MPATPNRLDDTITAAYLAGDMEHVITLGTQAAQTGALSETGLLWLGIAQQTTGRYAAAAATFGELTRLRPEVSAYWNNLALACRQCGDMTASEQALMTARSLAPDDAEVHYNLGLLYVHQQRWLLARESLMDAVRLSPRFVEARLQAAHACHVCGDNESEQAMLVGAADWPAQPGEQALILASMLCAQGELEAALHALGQAQLPAGPAAGIMRLRIAAQRVALYERSNQLDSARNELRQLPLDSIERLPADAHEARAEACSVHAALAMRDGDHAAAATLYRQVLTLVLDDQHRAAAAFGLAAACDRLGQRDEAWQALQIAHAAQLEIARSVVPELMQPYSQPLQMADQVVDRVAYQGWQPLPPPARRTPVFVVGFPRSGTTLLEQMLDAHPDFRSMDERAFIHELIEGMELAGQPYPGGLADLTAREADQLRDVYFRRVERVVPELGKHQLVDKNPLNMLCLPMIMRLFPQARIILCLRHPCDVLLSCYMQPFRSPAFMVLCSSLQRLADGYVQAFEQWQKQVEVFAPKLLEWRYESVVGRFDASIARLGEFLELEDASPMARFSEHARGKRFISTPSYAQVTQGISSKAVDRWHAYREMFEPVLPTLRPVMQRFGYAD</sequence>
<feature type="repeat" description="TPR" evidence="2">
    <location>
        <begin position="107"/>
        <end position="140"/>
    </location>
</feature>
<evidence type="ECO:0000313" key="3">
    <source>
        <dbReference type="EMBL" id="MFC5526749.1"/>
    </source>
</evidence>
<dbReference type="PROSITE" id="PS50005">
    <property type="entry name" value="TPR"/>
    <property type="match status" value="1"/>
</dbReference>
<dbReference type="InterPro" id="IPR011990">
    <property type="entry name" value="TPR-like_helical_dom_sf"/>
</dbReference>
<keyword evidence="2" id="KW-0802">TPR repeat</keyword>
<proteinExistence type="predicted"/>
<dbReference type="Pfam" id="PF13469">
    <property type="entry name" value="Sulfotransfer_3"/>
    <property type="match status" value="1"/>
</dbReference>
<dbReference type="PANTHER" id="PTHR12788">
    <property type="entry name" value="PROTEIN-TYROSINE SULFOTRANSFERASE 2"/>
    <property type="match status" value="1"/>
</dbReference>
<gene>
    <name evidence="3" type="ORF">ACFPPA_13490</name>
</gene>
<evidence type="ECO:0000256" key="1">
    <source>
        <dbReference type="ARBA" id="ARBA00022679"/>
    </source>
</evidence>
<protein>
    <submittedName>
        <fullName evidence="3">Sulfotransferase</fullName>
    </submittedName>
</protein>
<dbReference type="SUPFAM" id="SSF52540">
    <property type="entry name" value="P-loop containing nucleoside triphosphate hydrolases"/>
    <property type="match status" value="1"/>
</dbReference>
<dbReference type="SUPFAM" id="SSF48452">
    <property type="entry name" value="TPR-like"/>
    <property type="match status" value="1"/>
</dbReference>
<dbReference type="SMART" id="SM00028">
    <property type="entry name" value="TPR"/>
    <property type="match status" value="4"/>
</dbReference>
<evidence type="ECO:0000256" key="2">
    <source>
        <dbReference type="PROSITE-ProRule" id="PRU00339"/>
    </source>
</evidence>
<dbReference type="InterPro" id="IPR027417">
    <property type="entry name" value="P-loop_NTPase"/>
</dbReference>
<dbReference type="Pfam" id="PF13432">
    <property type="entry name" value="TPR_16"/>
    <property type="match status" value="1"/>
</dbReference>
<dbReference type="PANTHER" id="PTHR12788:SF10">
    <property type="entry name" value="PROTEIN-TYROSINE SULFOTRANSFERASE"/>
    <property type="match status" value="1"/>
</dbReference>
<organism evidence="3 4">
    <name type="scientific">Rhodanobacter ginsengisoli</name>
    <dbReference type="NCBI Taxonomy" id="418646"/>
    <lineage>
        <taxon>Bacteria</taxon>
        <taxon>Pseudomonadati</taxon>
        <taxon>Pseudomonadota</taxon>
        <taxon>Gammaproteobacteria</taxon>
        <taxon>Lysobacterales</taxon>
        <taxon>Rhodanobacteraceae</taxon>
        <taxon>Rhodanobacter</taxon>
    </lineage>
</organism>
<dbReference type="Gene3D" id="1.25.40.10">
    <property type="entry name" value="Tetratricopeptide repeat domain"/>
    <property type="match status" value="2"/>
</dbReference>
<evidence type="ECO:0000313" key="4">
    <source>
        <dbReference type="Proteomes" id="UP001596114"/>
    </source>
</evidence>
<comment type="caution">
    <text evidence="3">The sequence shown here is derived from an EMBL/GenBank/DDBJ whole genome shotgun (WGS) entry which is preliminary data.</text>
</comment>
<keyword evidence="4" id="KW-1185">Reference proteome</keyword>
<dbReference type="InterPro" id="IPR026634">
    <property type="entry name" value="TPST-like"/>
</dbReference>
<dbReference type="RefSeq" id="WP_377320757.1">
    <property type="nucleotide sequence ID" value="NZ_JBHSNF010000003.1"/>
</dbReference>
<dbReference type="InterPro" id="IPR019734">
    <property type="entry name" value="TPR_rpt"/>
</dbReference>